<protein>
    <submittedName>
        <fullName evidence="3">Uncharacterized protein</fullName>
    </submittedName>
</protein>
<evidence type="ECO:0000256" key="1">
    <source>
        <dbReference type="SAM" id="MobiDB-lite"/>
    </source>
</evidence>
<evidence type="ECO:0000313" key="4">
    <source>
        <dbReference type="Proteomes" id="UP000772618"/>
    </source>
</evidence>
<reference evidence="3 4" key="1">
    <citation type="submission" date="2021-05" db="EMBL/GenBank/DDBJ databases">
        <title>A Polyphasic approach of four new species of the genus Ohtaekwangia: Ohtaekwangia histidinii sp. nov., Ohtaekwangia cretensis sp. nov., Ohtaekwangia indiensis sp. nov., Ohtaekwangia reichenbachii sp. nov. from diverse environment.</title>
        <authorList>
            <person name="Octaviana S."/>
        </authorList>
    </citation>
    <scope>NUCLEOTIDE SEQUENCE [LARGE SCALE GENOMIC DNA]</scope>
    <source>
        <strain evidence="3 4">PWU20</strain>
    </source>
</reference>
<feature type="region of interest" description="Disordered" evidence="1">
    <location>
        <begin position="29"/>
        <end position="50"/>
    </location>
</feature>
<keyword evidence="2" id="KW-0732">Signal</keyword>
<feature type="chain" id="PRO_5046544268" evidence="2">
    <location>
        <begin position="25"/>
        <end position="320"/>
    </location>
</feature>
<name>A0ABS5VXF1_9BACT</name>
<evidence type="ECO:0000256" key="2">
    <source>
        <dbReference type="SAM" id="SignalP"/>
    </source>
</evidence>
<dbReference type="Proteomes" id="UP000772618">
    <property type="component" value="Unassembled WGS sequence"/>
</dbReference>
<dbReference type="EMBL" id="JAHESD010000081">
    <property type="protein sequence ID" value="MBT1706083.1"/>
    <property type="molecule type" value="Genomic_DNA"/>
</dbReference>
<gene>
    <name evidence="3" type="ORF">KK060_22520</name>
</gene>
<keyword evidence="4" id="KW-1185">Reference proteome</keyword>
<organism evidence="3 4">
    <name type="scientific">Chryseosolibacter indicus</name>
    <dbReference type="NCBI Taxonomy" id="2782351"/>
    <lineage>
        <taxon>Bacteria</taxon>
        <taxon>Pseudomonadati</taxon>
        <taxon>Bacteroidota</taxon>
        <taxon>Cytophagia</taxon>
        <taxon>Cytophagales</taxon>
        <taxon>Chryseotaleaceae</taxon>
        <taxon>Chryseosolibacter</taxon>
    </lineage>
</organism>
<dbReference type="RefSeq" id="WP_254156931.1">
    <property type="nucleotide sequence ID" value="NZ_JAHESD010000081.1"/>
</dbReference>
<evidence type="ECO:0000313" key="3">
    <source>
        <dbReference type="EMBL" id="MBT1706083.1"/>
    </source>
</evidence>
<sequence length="320" mass="37195">MDYMKLLCLFLFALFPFLFNTSCSEDENEKENPVKEETVDPPGAPPKTWKEHWGSHQSLLQRMYYNDDVVIYFDEDIDKSITWPNQFMTDVWRYTKKVYGNFGDENRLYVIFHAQQASGGHPAGYIDKHHDYRNVIDNGAGVANAWHDDAYENYGMPVHEVSHIVEGVSKQVRESPAFDIWGDSKWAEIFAYDVFLGIGKTAEAKKLYDKHMNYSDNFPSPGTYWFRDWFYPIYKNHGGSKALNGFFELLAKHFPKVPDAENDNKNLIYSRRMNYGEFVHFWSGAAGTNLKEQATLAFGWPAEWEAQFIQAQKDFPGITY</sequence>
<comment type="caution">
    <text evidence="3">The sequence shown here is derived from an EMBL/GenBank/DDBJ whole genome shotgun (WGS) entry which is preliminary data.</text>
</comment>
<accession>A0ABS5VXF1</accession>
<proteinExistence type="predicted"/>
<feature type="signal peptide" evidence="2">
    <location>
        <begin position="1"/>
        <end position="24"/>
    </location>
</feature>